<organism evidence="1">
    <name type="scientific">Anguilla anguilla</name>
    <name type="common">European freshwater eel</name>
    <name type="synonym">Muraena anguilla</name>
    <dbReference type="NCBI Taxonomy" id="7936"/>
    <lineage>
        <taxon>Eukaryota</taxon>
        <taxon>Metazoa</taxon>
        <taxon>Chordata</taxon>
        <taxon>Craniata</taxon>
        <taxon>Vertebrata</taxon>
        <taxon>Euteleostomi</taxon>
        <taxon>Actinopterygii</taxon>
        <taxon>Neopterygii</taxon>
        <taxon>Teleostei</taxon>
        <taxon>Anguilliformes</taxon>
        <taxon>Anguillidae</taxon>
        <taxon>Anguilla</taxon>
    </lineage>
</organism>
<sequence length="51" mass="6125">MKRMLSHENFMSRSLWSRVSMSPLKQRRAIFWWTGSSLTSPSLPRTRMVRL</sequence>
<accession>A0A0E9XS80</accession>
<name>A0A0E9XS80_ANGAN</name>
<protein>
    <submittedName>
        <fullName evidence="1">Uncharacterized protein</fullName>
    </submittedName>
</protein>
<reference evidence="1" key="1">
    <citation type="submission" date="2014-11" db="EMBL/GenBank/DDBJ databases">
        <authorList>
            <person name="Amaro Gonzalez C."/>
        </authorList>
    </citation>
    <scope>NUCLEOTIDE SEQUENCE</scope>
</reference>
<evidence type="ECO:0000313" key="1">
    <source>
        <dbReference type="EMBL" id="JAI04544.1"/>
    </source>
</evidence>
<dbReference type="AlphaFoldDB" id="A0A0E9XS80"/>
<reference evidence="1" key="2">
    <citation type="journal article" date="2015" name="Fish Shellfish Immunol.">
        <title>Early steps in the European eel (Anguilla anguilla)-Vibrio vulnificus interaction in the gills: Role of the RtxA13 toxin.</title>
        <authorList>
            <person name="Callol A."/>
            <person name="Pajuelo D."/>
            <person name="Ebbesson L."/>
            <person name="Teles M."/>
            <person name="MacKenzie S."/>
            <person name="Amaro C."/>
        </authorList>
    </citation>
    <scope>NUCLEOTIDE SEQUENCE</scope>
</reference>
<proteinExistence type="predicted"/>
<dbReference type="EMBL" id="GBXM01004034">
    <property type="protein sequence ID" value="JAI04544.1"/>
    <property type="molecule type" value="Transcribed_RNA"/>
</dbReference>